<dbReference type="GeneID" id="113079445"/>
<dbReference type="AlphaFoldDB" id="A0A6P6NGH4"/>
<keyword evidence="1" id="KW-1185">Reference proteome</keyword>
<sequence length="1101" mass="121765">MSSCVQCDRCTCSAVQSKTCGTSAGLTAEQCTELDGPTQSFLTCAGVPSEPDADHILHLKGLISAALDVYSFMRSSVAGVPVVDLSGGISMNEDHVIRAWLDIKLIPLLSSISRNFLTCLSNRNFSCSAYQTVVKELSQHFFGLDPVRQKWIYSFFMYPFLSRNTSLGCVDPEDSTEDWLMKNFGSFSVMAQVRDFTSINMVFSGLEVLHLLSPEQKAELLLHPEEVGLTDSSLSLVFKSLLSSLLPSEDPWPSNNGTAYYMSNAPSASPQDPLGKARIKPVTVLNGFMTAFSPVGSFVRQFVSLTNQQNISSMRSTTLVQAMINLTLAELAAPFKQNSSQQPVNFDPMNVNDWFTHVVSPVLRRFLPPDQIEIHPNLTAVFHNQFYIETGMGAGAQNESQDICSVFIDNRTCGLTDLVEHVATVLHCAARSDLTLNEETLSSVLLHLSMNLNALLQQLSMTNFSSQSSPFNDILDQMVHDTFTMSNLQDESFVRLWFQIKLKPLLSTLTPEYLTCLSHKEFSCQTFQILVSELSDNMLLVSEEGVQDVYQYFIRPFLSRQNVSGGCPAENSSIWITLNLGGFSKFATLREMYQLNQDFNAIDALVVLSPRQTAELIVEDFAGLPEKSVIINIVFDHILVSPEDRRLLEMLRYLIMLAGQMGLECSSYQQIVQRLQDSVVPPHMKEPIKYYISQLEQMAPPGCFPPPVTCISTTINETSICNEISSNETLLSAALVSAPCSVDLQQYVCSSLTGITAGNLAELLKCQLSSSRSYSKEIWKLFFTKANDVLDGALVIFSSAAANMSQPIRGDVVSQVLDVVGELRLERISPDQWTDLAFISMLLGQYLKPFLPFASPSLLLCTSSKNLSCQTYQHILSEVPLINEIQGRDMANFFILPFLRRNATDAGCVATANNSVEWLQKNFGPFSQFVSLTDLISINRLFDPLETLDNLTPKQVAGLLVEELPGLPEKKVVINTVFDHLFVSPVERGLPDVLQNLLSISQTTIIPCSSYILIFQRLFQALPFLPTEMETVVFQTTGELKQNGARDCSLPEPPTCLVTPANATRVCSGVNSNETLLSAALVSAPCSVDLQQYVCSSVRRP</sequence>
<gene>
    <name evidence="2" type="primary">LOC113079445</name>
</gene>
<dbReference type="RefSeq" id="XP_026107499.1">
    <property type="nucleotide sequence ID" value="XM_026251714.1"/>
</dbReference>
<accession>A0A6P6NGH4</accession>
<dbReference type="OrthoDB" id="9329195at2759"/>
<dbReference type="Proteomes" id="UP000515129">
    <property type="component" value="Unplaced"/>
</dbReference>
<evidence type="ECO:0000313" key="1">
    <source>
        <dbReference type="Proteomes" id="UP000515129"/>
    </source>
</evidence>
<protein>
    <submittedName>
        <fullName evidence="2">Uncharacterized protein LOC113079445</fullName>
    </submittedName>
</protein>
<proteinExistence type="predicted"/>
<evidence type="ECO:0000313" key="2">
    <source>
        <dbReference type="RefSeq" id="XP_026107499.1"/>
    </source>
</evidence>
<reference evidence="2" key="1">
    <citation type="submission" date="2025-08" db="UniProtKB">
        <authorList>
            <consortium name="RefSeq"/>
        </authorList>
    </citation>
    <scope>IDENTIFICATION</scope>
    <source>
        <strain evidence="2">Wakin</strain>
        <tissue evidence="2">Muscle</tissue>
    </source>
</reference>
<name>A0A6P6NGH4_CARAU</name>
<dbReference type="KEGG" id="caua:113079445"/>
<organism evidence="1 2">
    <name type="scientific">Carassius auratus</name>
    <name type="common">Goldfish</name>
    <dbReference type="NCBI Taxonomy" id="7957"/>
    <lineage>
        <taxon>Eukaryota</taxon>
        <taxon>Metazoa</taxon>
        <taxon>Chordata</taxon>
        <taxon>Craniata</taxon>
        <taxon>Vertebrata</taxon>
        <taxon>Euteleostomi</taxon>
        <taxon>Actinopterygii</taxon>
        <taxon>Neopterygii</taxon>
        <taxon>Teleostei</taxon>
        <taxon>Ostariophysi</taxon>
        <taxon>Cypriniformes</taxon>
        <taxon>Cyprinidae</taxon>
        <taxon>Cyprininae</taxon>
        <taxon>Carassius</taxon>
    </lineage>
</organism>